<evidence type="ECO:0000313" key="7">
    <source>
        <dbReference type="Proteomes" id="UP000030748"/>
    </source>
</evidence>
<evidence type="ECO:0000256" key="3">
    <source>
        <dbReference type="ARBA" id="ARBA00022777"/>
    </source>
</evidence>
<evidence type="ECO:0000256" key="2">
    <source>
        <dbReference type="ARBA" id="ARBA00022741"/>
    </source>
</evidence>
<dbReference type="PROSITE" id="PS50011">
    <property type="entry name" value="PROTEIN_KINASE_DOM"/>
    <property type="match status" value="1"/>
</dbReference>
<dbReference type="PANTHER" id="PTHR11042">
    <property type="entry name" value="EUKARYOTIC TRANSLATION INITIATION FACTOR 2-ALPHA KINASE EIF2-ALPHA KINASE -RELATED"/>
    <property type="match status" value="1"/>
</dbReference>
<organism evidence="6 7">
    <name type="scientific">Erythranthe guttata</name>
    <name type="common">Yellow monkey flower</name>
    <name type="synonym">Mimulus guttatus</name>
    <dbReference type="NCBI Taxonomy" id="4155"/>
    <lineage>
        <taxon>Eukaryota</taxon>
        <taxon>Viridiplantae</taxon>
        <taxon>Streptophyta</taxon>
        <taxon>Embryophyta</taxon>
        <taxon>Tracheophyta</taxon>
        <taxon>Spermatophyta</taxon>
        <taxon>Magnoliopsida</taxon>
        <taxon>eudicotyledons</taxon>
        <taxon>Gunneridae</taxon>
        <taxon>Pentapetalae</taxon>
        <taxon>asterids</taxon>
        <taxon>lamiids</taxon>
        <taxon>Lamiales</taxon>
        <taxon>Phrymaceae</taxon>
        <taxon>Erythranthe</taxon>
    </lineage>
</organism>
<dbReference type="SUPFAM" id="SSF56112">
    <property type="entry name" value="Protein kinase-like (PK-like)"/>
    <property type="match status" value="1"/>
</dbReference>
<name>A0A022RA38_ERYGU</name>
<keyword evidence="1" id="KW-0808">Transferase</keyword>
<dbReference type="eggNOG" id="KOG0601">
    <property type="taxonomic scope" value="Eukaryota"/>
</dbReference>
<feature type="domain" description="Protein kinase" evidence="5">
    <location>
        <begin position="69"/>
        <end position="283"/>
    </location>
</feature>
<evidence type="ECO:0000256" key="4">
    <source>
        <dbReference type="ARBA" id="ARBA00022840"/>
    </source>
</evidence>
<dbReference type="Gene3D" id="1.10.510.10">
    <property type="entry name" value="Transferase(Phosphotransferase) domain 1"/>
    <property type="match status" value="1"/>
</dbReference>
<keyword evidence="7" id="KW-1185">Reference proteome</keyword>
<proteinExistence type="predicted"/>
<dbReference type="STRING" id="4155.A0A022RA38"/>
<protein>
    <recommendedName>
        <fullName evidence="5">Protein kinase domain-containing protein</fullName>
    </recommendedName>
</protein>
<reference evidence="6 7" key="1">
    <citation type="journal article" date="2013" name="Proc. Natl. Acad. Sci. U.S.A.">
        <title>Fine-scale variation in meiotic recombination in Mimulus inferred from population shotgun sequencing.</title>
        <authorList>
            <person name="Hellsten U."/>
            <person name="Wright K.M."/>
            <person name="Jenkins J."/>
            <person name="Shu S."/>
            <person name="Yuan Y."/>
            <person name="Wessler S.R."/>
            <person name="Schmutz J."/>
            <person name="Willis J.H."/>
            <person name="Rokhsar D.S."/>
        </authorList>
    </citation>
    <scope>NUCLEOTIDE SEQUENCE [LARGE SCALE GENOMIC DNA]</scope>
    <source>
        <strain evidence="7">cv. DUN x IM62</strain>
    </source>
</reference>
<dbReference type="Proteomes" id="UP000030748">
    <property type="component" value="Unassembled WGS sequence"/>
</dbReference>
<evidence type="ECO:0000313" key="6">
    <source>
        <dbReference type="EMBL" id="EYU35775.1"/>
    </source>
</evidence>
<dbReference type="FunFam" id="3.30.200.20:FF:000356">
    <property type="entry name" value="WEE protein kinase"/>
    <property type="match status" value="1"/>
</dbReference>
<dbReference type="Gene3D" id="3.30.200.20">
    <property type="entry name" value="Phosphorylase Kinase, domain 1"/>
    <property type="match status" value="1"/>
</dbReference>
<dbReference type="Pfam" id="PF00069">
    <property type="entry name" value="Pkinase"/>
    <property type="match status" value="1"/>
</dbReference>
<dbReference type="GO" id="GO:0005634">
    <property type="term" value="C:nucleus"/>
    <property type="evidence" value="ECO:0000318"/>
    <property type="project" value="GO_Central"/>
</dbReference>
<dbReference type="InterPro" id="IPR000719">
    <property type="entry name" value="Prot_kinase_dom"/>
</dbReference>
<keyword evidence="4" id="KW-0067">ATP-binding</keyword>
<dbReference type="EMBL" id="KI630593">
    <property type="protein sequence ID" value="EYU35775.1"/>
    <property type="molecule type" value="Genomic_DNA"/>
</dbReference>
<dbReference type="AlphaFoldDB" id="A0A022RA38"/>
<evidence type="ECO:0000256" key="1">
    <source>
        <dbReference type="ARBA" id="ARBA00022679"/>
    </source>
</evidence>
<dbReference type="InterPro" id="IPR050339">
    <property type="entry name" value="CC_SR_Kinase"/>
</dbReference>
<evidence type="ECO:0000259" key="5">
    <source>
        <dbReference type="PROSITE" id="PS50011"/>
    </source>
</evidence>
<gene>
    <name evidence="6" type="ORF">MIMGU_mgv1a018778mg</name>
</gene>
<keyword evidence="2" id="KW-0547">Nucleotide-binding</keyword>
<keyword evidence="3" id="KW-0418">Kinase</keyword>
<sequence>MDLQLNHLFFLFLTTHRNTVTGNRRRLASTPPPLPAVRRPQRIPYSTEITHFHPAGIGGDGLFRYGTDFHEIEKIGYGNFNQVFKVLKRLDGCMYAVKHSMRQLHQDAERCKALMEVQALAALGYHENIVGYYSSWFENKQLYIQLELCEHSLSLDRIPKLFTKREALEAMYQRSSHLDVKPENIYVKNGIYKLGDFGCATTVDKSWPIEEGDARYMPQEIQNENYENLDKVDIFLSGASIYELARPESGSHFLTFREGKLPLLPCRSIPFQNLIKLNYLLLL</sequence>
<dbReference type="GO" id="GO:0005524">
    <property type="term" value="F:ATP binding"/>
    <property type="evidence" value="ECO:0007669"/>
    <property type="project" value="UniProtKB-KW"/>
</dbReference>
<dbReference type="InterPro" id="IPR011009">
    <property type="entry name" value="Kinase-like_dom_sf"/>
</dbReference>
<dbReference type="SMART" id="SM00220">
    <property type="entry name" value="S_TKc"/>
    <property type="match status" value="1"/>
</dbReference>
<accession>A0A022RA38</accession>
<dbReference type="GO" id="GO:0005737">
    <property type="term" value="C:cytoplasm"/>
    <property type="evidence" value="ECO:0000318"/>
    <property type="project" value="GO_Central"/>
</dbReference>
<dbReference type="PANTHER" id="PTHR11042:SF185">
    <property type="entry name" value="WEE1-LIKE PROTEIN KINASE"/>
    <property type="match status" value="1"/>
</dbReference>
<dbReference type="GO" id="GO:0004713">
    <property type="term" value="F:protein tyrosine kinase activity"/>
    <property type="evidence" value="ECO:0000318"/>
    <property type="project" value="GO_Central"/>
</dbReference>